<evidence type="ECO:0000313" key="6">
    <source>
        <dbReference type="EMBL" id="AQT70266.1"/>
    </source>
</evidence>
<name>A0A1U9NRW7_9BACT</name>
<evidence type="ECO:0000256" key="2">
    <source>
        <dbReference type="ARBA" id="ARBA00022741"/>
    </source>
</evidence>
<evidence type="ECO:0000256" key="4">
    <source>
        <dbReference type="ARBA" id="ARBA00038388"/>
    </source>
</evidence>
<dbReference type="EMBL" id="CP019791">
    <property type="protein sequence ID" value="AQT70266.1"/>
    <property type="molecule type" value="Genomic_DNA"/>
</dbReference>
<sequence>MPKILKASSIYKSYRMGQAKLDVLKGLDLSIKEGEFVAIVGSSGSGKSTLLHILGALDKVDKGRVQFRGKDLDKFSVMDYARFRNKMVGFVFQFYHLLDELNVLENVLLPSMAGTGMFGWAARKKTAVERAEMLLDKMGLSERLKHKAYQLSGGERQRVAIARALMNNPVLLLADEPTGNLDSVTGNGILESLAHFNAEGQTIVMVTHDDRVAQKADRTIRLVDGKIARL</sequence>
<dbReference type="KEGG" id="alus:STSP2_03472"/>
<dbReference type="Proteomes" id="UP000189674">
    <property type="component" value="Chromosome"/>
</dbReference>
<dbReference type="STRING" id="1936003.STSP2_03472"/>
<dbReference type="InterPro" id="IPR017871">
    <property type="entry name" value="ABC_transporter-like_CS"/>
</dbReference>
<dbReference type="InterPro" id="IPR003593">
    <property type="entry name" value="AAA+_ATPase"/>
</dbReference>
<dbReference type="CDD" id="cd03255">
    <property type="entry name" value="ABC_MJ0796_LolCDE_FtsE"/>
    <property type="match status" value="1"/>
</dbReference>
<keyword evidence="2" id="KW-0547">Nucleotide-binding</keyword>
<dbReference type="InterPro" id="IPR017911">
    <property type="entry name" value="MacB-like_ATP-bd"/>
</dbReference>
<evidence type="ECO:0000256" key="3">
    <source>
        <dbReference type="ARBA" id="ARBA00022840"/>
    </source>
</evidence>
<dbReference type="PROSITE" id="PS50893">
    <property type="entry name" value="ABC_TRANSPORTER_2"/>
    <property type="match status" value="1"/>
</dbReference>
<dbReference type="PANTHER" id="PTHR24220:SF689">
    <property type="entry name" value="LIPOPROTEIN-RELEASING SYSTEM ATP-BINDING PROTEIN LOLD"/>
    <property type="match status" value="1"/>
</dbReference>
<dbReference type="EC" id="3.6.3.-" evidence="6"/>
<dbReference type="PROSITE" id="PS00211">
    <property type="entry name" value="ABC_TRANSPORTER_1"/>
    <property type="match status" value="1"/>
</dbReference>
<dbReference type="RefSeq" id="WP_205847936.1">
    <property type="nucleotide sequence ID" value="NZ_CP019791.1"/>
</dbReference>
<feature type="domain" description="ABC transporter" evidence="5">
    <location>
        <begin position="5"/>
        <end position="230"/>
    </location>
</feature>
<dbReference type="FunFam" id="3.40.50.300:FF:000032">
    <property type="entry name" value="Export ABC transporter ATP-binding protein"/>
    <property type="match status" value="1"/>
</dbReference>
<dbReference type="SUPFAM" id="SSF52540">
    <property type="entry name" value="P-loop containing nucleoside triphosphate hydrolases"/>
    <property type="match status" value="1"/>
</dbReference>
<dbReference type="InterPro" id="IPR003439">
    <property type="entry name" value="ABC_transporter-like_ATP-bd"/>
</dbReference>
<dbReference type="Pfam" id="PF00005">
    <property type="entry name" value="ABC_tran"/>
    <property type="match status" value="1"/>
</dbReference>
<dbReference type="SMART" id="SM00382">
    <property type="entry name" value="AAA"/>
    <property type="match status" value="1"/>
</dbReference>
<evidence type="ECO:0000259" key="5">
    <source>
        <dbReference type="PROSITE" id="PS50893"/>
    </source>
</evidence>
<dbReference type="GO" id="GO:0016887">
    <property type="term" value="F:ATP hydrolysis activity"/>
    <property type="evidence" value="ECO:0007669"/>
    <property type="project" value="InterPro"/>
</dbReference>
<keyword evidence="3 6" id="KW-0067">ATP-binding</keyword>
<organism evidence="6 7">
    <name type="scientific">Anaerohalosphaera lusitana</name>
    <dbReference type="NCBI Taxonomy" id="1936003"/>
    <lineage>
        <taxon>Bacteria</taxon>
        <taxon>Pseudomonadati</taxon>
        <taxon>Planctomycetota</taxon>
        <taxon>Phycisphaerae</taxon>
        <taxon>Sedimentisphaerales</taxon>
        <taxon>Anaerohalosphaeraceae</taxon>
        <taxon>Anaerohalosphaera</taxon>
    </lineage>
</organism>
<evidence type="ECO:0000313" key="7">
    <source>
        <dbReference type="Proteomes" id="UP000189674"/>
    </source>
</evidence>
<dbReference type="InterPro" id="IPR027417">
    <property type="entry name" value="P-loop_NTPase"/>
</dbReference>
<dbReference type="GO" id="GO:0098796">
    <property type="term" value="C:membrane protein complex"/>
    <property type="evidence" value="ECO:0007669"/>
    <property type="project" value="UniProtKB-ARBA"/>
</dbReference>
<accession>A0A1U9NRW7</accession>
<gene>
    <name evidence="6" type="primary">lolD</name>
    <name evidence="6" type="ORF">STSP2_03472</name>
</gene>
<dbReference type="Gene3D" id="3.40.50.300">
    <property type="entry name" value="P-loop containing nucleotide triphosphate hydrolases"/>
    <property type="match status" value="1"/>
</dbReference>
<keyword evidence="6" id="KW-0449">Lipoprotein</keyword>
<keyword evidence="1" id="KW-0813">Transport</keyword>
<dbReference type="AlphaFoldDB" id="A0A1U9NRW7"/>
<dbReference type="PANTHER" id="PTHR24220">
    <property type="entry name" value="IMPORT ATP-BINDING PROTEIN"/>
    <property type="match status" value="1"/>
</dbReference>
<evidence type="ECO:0000256" key="1">
    <source>
        <dbReference type="ARBA" id="ARBA00022448"/>
    </source>
</evidence>
<dbReference type="GO" id="GO:0022857">
    <property type="term" value="F:transmembrane transporter activity"/>
    <property type="evidence" value="ECO:0007669"/>
    <property type="project" value="UniProtKB-ARBA"/>
</dbReference>
<dbReference type="InterPro" id="IPR015854">
    <property type="entry name" value="ABC_transpr_LolD-like"/>
</dbReference>
<comment type="similarity">
    <text evidence="4">Belongs to the ABC transporter superfamily. Macrolide exporter (TC 3.A.1.122) family.</text>
</comment>
<keyword evidence="6" id="KW-0378">Hydrolase</keyword>
<proteinExistence type="inferred from homology"/>
<dbReference type="GO" id="GO:0005886">
    <property type="term" value="C:plasma membrane"/>
    <property type="evidence" value="ECO:0007669"/>
    <property type="project" value="TreeGrafter"/>
</dbReference>
<dbReference type="GO" id="GO:0005524">
    <property type="term" value="F:ATP binding"/>
    <property type="evidence" value="ECO:0007669"/>
    <property type="project" value="UniProtKB-KW"/>
</dbReference>
<keyword evidence="7" id="KW-1185">Reference proteome</keyword>
<protein>
    <submittedName>
        <fullName evidence="6">Lipoprotein-releasing system ATP-binding protein LolD</fullName>
        <ecNumber evidence="6">3.6.3.-</ecNumber>
    </submittedName>
</protein>
<reference evidence="7" key="1">
    <citation type="submission" date="2017-02" db="EMBL/GenBank/DDBJ databases">
        <title>Comparative genomics and description of representatives of a novel lineage of planctomycetes thriving in anoxic sediments.</title>
        <authorList>
            <person name="Spring S."/>
            <person name="Bunk B."/>
            <person name="Sproer C."/>
        </authorList>
    </citation>
    <scope>NUCLEOTIDE SEQUENCE [LARGE SCALE GENOMIC DNA]</scope>
    <source>
        <strain evidence="7">ST-NAGAB-D1</strain>
    </source>
</reference>